<gene>
    <name evidence="9" type="ORF">LUCI_1236</name>
</gene>
<organism evidence="9 10">
    <name type="scientific">Lucifera butyrica</name>
    <dbReference type="NCBI Taxonomy" id="1351585"/>
    <lineage>
        <taxon>Bacteria</taxon>
        <taxon>Bacillati</taxon>
        <taxon>Bacillota</taxon>
        <taxon>Negativicutes</taxon>
        <taxon>Veillonellales</taxon>
        <taxon>Veillonellaceae</taxon>
        <taxon>Lucifera</taxon>
    </lineage>
</organism>
<evidence type="ECO:0000313" key="9">
    <source>
        <dbReference type="EMBL" id="VBB06025.1"/>
    </source>
</evidence>
<feature type="transmembrane region" description="Helical" evidence="8">
    <location>
        <begin position="187"/>
        <end position="212"/>
    </location>
</feature>
<evidence type="ECO:0000256" key="8">
    <source>
        <dbReference type="SAM" id="Phobius"/>
    </source>
</evidence>
<evidence type="ECO:0000256" key="6">
    <source>
        <dbReference type="ARBA" id="ARBA00022989"/>
    </source>
</evidence>
<evidence type="ECO:0008006" key="11">
    <source>
        <dbReference type="Google" id="ProtNLM"/>
    </source>
</evidence>
<feature type="transmembrane region" description="Helical" evidence="8">
    <location>
        <begin position="302"/>
        <end position="323"/>
    </location>
</feature>
<evidence type="ECO:0000256" key="7">
    <source>
        <dbReference type="ARBA" id="ARBA00023136"/>
    </source>
</evidence>
<name>A0A498R4H4_9FIRM</name>
<feature type="transmembrane region" description="Helical" evidence="8">
    <location>
        <begin position="50"/>
        <end position="68"/>
    </location>
</feature>
<sequence length="384" mass="42801">MPWRPKWSPFFSVTESKTLWIFLEEKNYTCFAFWLHTLSGVLNMQITKRVVRFVVAGGACIIGLYGLWLVRRSLYPFAIALFLAYLLNPSVCLLEAKGLKRSWAIAVVYFFVFGGLMIGGSQLLPALIREMENFGKDMPQMVKKGEEFVYNLQWHYSNWQIPQAFRTALDDTLFALEESVQDSIHGIINGLIGLLGHFIGILISPVLAFYLLHDWDNIKEGLLHLLPGYWRHEVVLTFKDVDKVLGGVIRGQFMVAVLVGVLAATGMFFLHLKYALLIGIFAGILDIIPYFGAFIGAAPAVAAALLVSPLLTLKVIVLFFFIHQLEGSVIQPKIIGDYTGLHPLSVIFFVFVGGELAGLTGMLLGVPVAAVIKVFLQHLARLLI</sequence>
<keyword evidence="5 8" id="KW-0812">Transmembrane</keyword>
<protein>
    <recommendedName>
        <fullName evidence="11">AI-2E family transporter</fullName>
    </recommendedName>
</protein>
<accession>A0A498R4H4</accession>
<evidence type="ECO:0000256" key="1">
    <source>
        <dbReference type="ARBA" id="ARBA00004651"/>
    </source>
</evidence>
<dbReference type="AlphaFoldDB" id="A0A498R4H4"/>
<reference evidence="9 10" key="1">
    <citation type="submission" date="2018-06" db="EMBL/GenBank/DDBJ databases">
        <authorList>
            <person name="Strepis N."/>
        </authorList>
    </citation>
    <scope>NUCLEOTIDE SEQUENCE [LARGE SCALE GENOMIC DNA]</scope>
    <source>
        <strain evidence="9">LUCI</strain>
    </source>
</reference>
<evidence type="ECO:0000256" key="4">
    <source>
        <dbReference type="ARBA" id="ARBA00022475"/>
    </source>
</evidence>
<evidence type="ECO:0000256" key="3">
    <source>
        <dbReference type="ARBA" id="ARBA00022448"/>
    </source>
</evidence>
<comment type="subcellular location">
    <subcellularLocation>
        <location evidence="1">Cell membrane</location>
        <topology evidence="1">Multi-pass membrane protein</topology>
    </subcellularLocation>
</comment>
<comment type="similarity">
    <text evidence="2">Belongs to the autoinducer-2 exporter (AI-2E) (TC 2.A.86) family.</text>
</comment>
<proteinExistence type="inferred from homology"/>
<dbReference type="Pfam" id="PF01594">
    <property type="entry name" value="AI-2E_transport"/>
    <property type="match status" value="1"/>
</dbReference>
<evidence type="ECO:0000256" key="5">
    <source>
        <dbReference type="ARBA" id="ARBA00022692"/>
    </source>
</evidence>
<feature type="transmembrane region" description="Helical" evidence="8">
    <location>
        <begin position="106"/>
        <end position="128"/>
    </location>
</feature>
<keyword evidence="3" id="KW-0813">Transport</keyword>
<feature type="transmembrane region" description="Helical" evidence="8">
    <location>
        <begin position="276"/>
        <end position="295"/>
    </location>
</feature>
<dbReference type="Proteomes" id="UP000277811">
    <property type="component" value="Unassembled WGS sequence"/>
</dbReference>
<keyword evidence="4" id="KW-1003">Cell membrane</keyword>
<dbReference type="InterPro" id="IPR002549">
    <property type="entry name" value="AI-2E-like"/>
</dbReference>
<keyword evidence="7 8" id="KW-0472">Membrane</keyword>
<evidence type="ECO:0000256" key="2">
    <source>
        <dbReference type="ARBA" id="ARBA00009773"/>
    </source>
</evidence>
<dbReference type="GO" id="GO:0055085">
    <property type="term" value="P:transmembrane transport"/>
    <property type="evidence" value="ECO:0007669"/>
    <property type="project" value="TreeGrafter"/>
</dbReference>
<feature type="transmembrane region" description="Helical" evidence="8">
    <location>
        <begin position="343"/>
        <end position="376"/>
    </location>
</feature>
<keyword evidence="6 8" id="KW-1133">Transmembrane helix</keyword>
<dbReference type="PANTHER" id="PTHR21716:SF53">
    <property type="entry name" value="PERMEASE PERM-RELATED"/>
    <property type="match status" value="1"/>
</dbReference>
<feature type="transmembrane region" description="Helical" evidence="8">
    <location>
        <begin position="74"/>
        <end position="94"/>
    </location>
</feature>
<dbReference type="EMBL" id="UPPP01000061">
    <property type="protein sequence ID" value="VBB06025.1"/>
    <property type="molecule type" value="Genomic_DNA"/>
</dbReference>
<keyword evidence="10" id="KW-1185">Reference proteome</keyword>
<dbReference type="GO" id="GO:0005886">
    <property type="term" value="C:plasma membrane"/>
    <property type="evidence" value="ECO:0007669"/>
    <property type="project" value="UniProtKB-SubCell"/>
</dbReference>
<evidence type="ECO:0000313" key="10">
    <source>
        <dbReference type="Proteomes" id="UP000277811"/>
    </source>
</evidence>
<dbReference type="PANTHER" id="PTHR21716">
    <property type="entry name" value="TRANSMEMBRANE PROTEIN"/>
    <property type="match status" value="1"/>
</dbReference>
<feature type="transmembrane region" description="Helical" evidence="8">
    <location>
        <begin position="253"/>
        <end position="270"/>
    </location>
</feature>